<comment type="subunit">
    <text evidence="8">Component of the Mediator complex.</text>
</comment>
<evidence type="ECO:0000256" key="3">
    <source>
        <dbReference type="ARBA" id="ARBA00019612"/>
    </source>
</evidence>
<dbReference type="EMBL" id="LT598492">
    <property type="protein sequence ID" value="SCW01130.1"/>
    <property type="molecule type" value="Genomic_DNA"/>
</dbReference>
<reference evidence="9 10" key="1">
    <citation type="submission" date="2016-03" db="EMBL/GenBank/DDBJ databases">
        <authorList>
            <person name="Devillers H."/>
        </authorList>
    </citation>
    <scope>NUCLEOTIDE SEQUENCE [LARGE SCALE GENOMIC DNA]</scope>
    <source>
        <strain evidence="9">CBS 6772</strain>
    </source>
</reference>
<dbReference type="AlphaFoldDB" id="A0A1G4MB63"/>
<evidence type="ECO:0000256" key="6">
    <source>
        <dbReference type="ARBA" id="ARBA00023242"/>
    </source>
</evidence>
<sequence>MVQQLSLFSAIDDESYDLCISTLATLSGKPPILFSSFSAMFKPNPSYEIERVNSKNQLVEQNRIKLCKELSINDFSQGKYPKDYNLLKQFTTDDLANFDISKLTDLMNGSSDPDKMDVDECESSISGNSWCLNISDIPSAGGNRSVSMQSITESIILSSGGSSASIISFLSELGYILDFQNITLGVKLNMANDVCLELSKIWHLDGQKTVQKTKGGFLIKAYVNVAKGTDIKSINQGISSLASLQKDLSGYIDLEIPDRKAMDSRLDNLDDI</sequence>
<dbReference type="GO" id="GO:0006369">
    <property type="term" value="P:termination of RNA polymerase II transcription"/>
    <property type="evidence" value="ECO:0007669"/>
    <property type="project" value="TreeGrafter"/>
</dbReference>
<evidence type="ECO:0000256" key="1">
    <source>
        <dbReference type="ARBA" id="ARBA00004123"/>
    </source>
</evidence>
<dbReference type="GO" id="GO:0016592">
    <property type="term" value="C:mediator complex"/>
    <property type="evidence" value="ECO:0007669"/>
    <property type="project" value="InterPro"/>
</dbReference>
<keyword evidence="5 8" id="KW-0804">Transcription</keyword>
<dbReference type="GO" id="GO:0003712">
    <property type="term" value="F:transcription coregulator activity"/>
    <property type="evidence" value="ECO:0007669"/>
    <property type="project" value="InterPro"/>
</dbReference>
<evidence type="ECO:0000256" key="7">
    <source>
        <dbReference type="ARBA" id="ARBA00032012"/>
    </source>
</evidence>
<keyword evidence="10" id="KW-1185">Reference proteome</keyword>
<accession>A0A1G4MB63</accession>
<evidence type="ECO:0000256" key="8">
    <source>
        <dbReference type="RuleBase" id="RU364150"/>
    </source>
</evidence>
<evidence type="ECO:0000256" key="5">
    <source>
        <dbReference type="ARBA" id="ARBA00023163"/>
    </source>
</evidence>
<protein>
    <recommendedName>
        <fullName evidence="3 8">Mediator of RNA polymerase II transcription subunit 18</fullName>
    </recommendedName>
    <alternativeName>
        <fullName evidence="7 8">Mediator complex subunit 18</fullName>
    </alternativeName>
</protein>
<dbReference type="Gene3D" id="2.40.320.10">
    <property type="entry name" value="Hypothetical Protein Pfu-838710-001"/>
    <property type="match status" value="1"/>
</dbReference>
<gene>
    <name evidence="8" type="primary">MED18</name>
    <name evidence="9" type="ORF">LAFE_0D05732G</name>
</gene>
<dbReference type="GO" id="GO:0006357">
    <property type="term" value="P:regulation of transcription by RNA polymerase II"/>
    <property type="evidence" value="ECO:0007669"/>
    <property type="project" value="InterPro"/>
</dbReference>
<comment type="function">
    <text evidence="8">Component of the Mediator complex, a coactivator involved in the regulated transcription of nearly all RNA polymerase II-dependent genes. Mediator functions as a bridge to convey information from gene-specific regulatory proteins to the basal RNA polymerase II transcription machinery. Mediator is recruited to promoters by direct interactions with regulatory proteins and serves as a scaffold for the assembly of a functional preinitiation complex with RNA polymerase II and the general transcription factors.</text>
</comment>
<keyword evidence="8" id="KW-0010">Activator</keyword>
<dbReference type="PANTHER" id="PTHR13321">
    <property type="entry name" value="MEDIATOR OF RNA POLYMERASE II TRANSCRIPTION, SUBUNIT 18"/>
    <property type="match status" value="1"/>
</dbReference>
<evidence type="ECO:0000256" key="4">
    <source>
        <dbReference type="ARBA" id="ARBA00023015"/>
    </source>
</evidence>
<dbReference type="Proteomes" id="UP000190831">
    <property type="component" value="Chromosome D"/>
</dbReference>
<comment type="subcellular location">
    <subcellularLocation>
        <location evidence="1 8">Nucleus</location>
    </subcellularLocation>
</comment>
<dbReference type="OrthoDB" id="5348092at2759"/>
<dbReference type="PANTHER" id="PTHR13321:SF2">
    <property type="entry name" value="MEDIATOR OF RNA POLYMERASE II TRANSCRIPTION SUBUNIT 18"/>
    <property type="match status" value="1"/>
</dbReference>
<evidence type="ECO:0000313" key="10">
    <source>
        <dbReference type="Proteomes" id="UP000190831"/>
    </source>
</evidence>
<dbReference type="InterPro" id="IPR019095">
    <property type="entry name" value="Mediator_Med18"/>
</dbReference>
<dbReference type="OMA" id="PDRKCMD"/>
<comment type="similarity">
    <text evidence="2 8">Belongs to the Mediator complex subunit 18 family.</text>
</comment>
<keyword evidence="4 8" id="KW-0805">Transcription regulation</keyword>
<organism evidence="9 10">
    <name type="scientific">Lachancea fermentati</name>
    <name type="common">Zygosaccharomyces fermentati</name>
    <dbReference type="NCBI Taxonomy" id="4955"/>
    <lineage>
        <taxon>Eukaryota</taxon>
        <taxon>Fungi</taxon>
        <taxon>Dikarya</taxon>
        <taxon>Ascomycota</taxon>
        <taxon>Saccharomycotina</taxon>
        <taxon>Saccharomycetes</taxon>
        <taxon>Saccharomycetales</taxon>
        <taxon>Saccharomycetaceae</taxon>
        <taxon>Lachancea</taxon>
    </lineage>
</organism>
<dbReference type="Pfam" id="PF09637">
    <property type="entry name" value="Med18"/>
    <property type="match status" value="1"/>
</dbReference>
<evidence type="ECO:0000256" key="2">
    <source>
        <dbReference type="ARBA" id="ARBA00009814"/>
    </source>
</evidence>
<keyword evidence="6 8" id="KW-0539">Nucleus</keyword>
<dbReference type="GO" id="GO:0070847">
    <property type="term" value="C:core mediator complex"/>
    <property type="evidence" value="ECO:0007669"/>
    <property type="project" value="TreeGrafter"/>
</dbReference>
<name>A0A1G4MB63_LACFM</name>
<dbReference type="STRING" id="4955.A0A1G4MB63"/>
<evidence type="ECO:0000313" key="9">
    <source>
        <dbReference type="EMBL" id="SCW01130.1"/>
    </source>
</evidence>
<proteinExistence type="inferred from homology"/>